<evidence type="ECO:0000256" key="4">
    <source>
        <dbReference type="ARBA" id="ARBA00023136"/>
    </source>
</evidence>
<dbReference type="PROSITE" id="PS50928">
    <property type="entry name" value="ABC_TM1"/>
    <property type="match status" value="1"/>
</dbReference>
<keyword evidence="5" id="KW-0813">Transport</keyword>
<protein>
    <submittedName>
        <fullName evidence="7">ABC transporter permease</fullName>
    </submittedName>
</protein>
<dbReference type="AlphaFoldDB" id="A0A933NY51"/>
<dbReference type="EMBL" id="JACRAF010000018">
    <property type="protein sequence ID" value="MBI4921323.1"/>
    <property type="molecule type" value="Genomic_DNA"/>
</dbReference>
<dbReference type="PANTHER" id="PTHR43839">
    <property type="entry name" value="OPPC IN A BINDING PROTEIN-DEPENDENT TRANSPORT SYSTEM"/>
    <property type="match status" value="1"/>
</dbReference>
<evidence type="ECO:0000256" key="5">
    <source>
        <dbReference type="RuleBase" id="RU363032"/>
    </source>
</evidence>
<feature type="transmembrane region" description="Helical" evidence="5">
    <location>
        <begin position="235"/>
        <end position="253"/>
    </location>
</feature>
<dbReference type="InterPro" id="IPR025966">
    <property type="entry name" value="OppC_N"/>
</dbReference>
<feature type="transmembrane region" description="Helical" evidence="5">
    <location>
        <begin position="346"/>
        <end position="365"/>
    </location>
</feature>
<evidence type="ECO:0000259" key="6">
    <source>
        <dbReference type="PROSITE" id="PS50928"/>
    </source>
</evidence>
<dbReference type="InterPro" id="IPR000515">
    <property type="entry name" value="MetI-like"/>
</dbReference>
<feature type="transmembrane region" description="Helical" evidence="5">
    <location>
        <begin position="173"/>
        <end position="199"/>
    </location>
</feature>
<proteinExistence type="inferred from homology"/>
<feature type="domain" description="ABC transmembrane type-1" evidence="6">
    <location>
        <begin position="169"/>
        <end position="365"/>
    </location>
</feature>
<evidence type="ECO:0000313" key="8">
    <source>
        <dbReference type="Proteomes" id="UP000782610"/>
    </source>
</evidence>
<dbReference type="Gene3D" id="1.10.3720.10">
    <property type="entry name" value="MetI-like"/>
    <property type="match status" value="1"/>
</dbReference>
<dbReference type="GO" id="GO:0005886">
    <property type="term" value="C:plasma membrane"/>
    <property type="evidence" value="ECO:0007669"/>
    <property type="project" value="UniProtKB-SubCell"/>
</dbReference>
<dbReference type="PANTHER" id="PTHR43839:SF3">
    <property type="entry name" value="OLIGOPEPTIDE ABC TRANSPORTER, PERMEASE PROTEIN"/>
    <property type="match status" value="1"/>
</dbReference>
<dbReference type="GO" id="GO:0055085">
    <property type="term" value="P:transmembrane transport"/>
    <property type="evidence" value="ECO:0007669"/>
    <property type="project" value="InterPro"/>
</dbReference>
<evidence type="ECO:0000256" key="1">
    <source>
        <dbReference type="ARBA" id="ARBA00004651"/>
    </source>
</evidence>
<comment type="similarity">
    <text evidence="5">Belongs to the binding-protein-dependent transport system permease family.</text>
</comment>
<dbReference type="Proteomes" id="UP000782610">
    <property type="component" value="Unassembled WGS sequence"/>
</dbReference>
<dbReference type="Pfam" id="PF12911">
    <property type="entry name" value="OppC_N"/>
    <property type="match status" value="1"/>
</dbReference>
<comment type="caution">
    <text evidence="7">The sequence shown here is derived from an EMBL/GenBank/DDBJ whole genome shotgun (WGS) entry which is preliminary data.</text>
</comment>
<organism evidence="7 8">
    <name type="scientific">Devosia nanyangense</name>
    <dbReference type="NCBI Taxonomy" id="1228055"/>
    <lineage>
        <taxon>Bacteria</taxon>
        <taxon>Pseudomonadati</taxon>
        <taxon>Pseudomonadota</taxon>
        <taxon>Alphaproteobacteria</taxon>
        <taxon>Hyphomicrobiales</taxon>
        <taxon>Devosiaceae</taxon>
        <taxon>Devosia</taxon>
    </lineage>
</organism>
<keyword evidence="4 5" id="KW-0472">Membrane</keyword>
<dbReference type="Pfam" id="PF00528">
    <property type="entry name" value="BPD_transp_1"/>
    <property type="match status" value="1"/>
</dbReference>
<dbReference type="CDD" id="cd06261">
    <property type="entry name" value="TM_PBP2"/>
    <property type="match status" value="1"/>
</dbReference>
<reference evidence="7" key="1">
    <citation type="submission" date="2020-07" db="EMBL/GenBank/DDBJ databases">
        <title>Huge and variable diversity of episymbiotic CPR bacteria and DPANN archaea in groundwater ecosystems.</title>
        <authorList>
            <person name="He C.Y."/>
            <person name="Keren R."/>
            <person name="Whittaker M."/>
            <person name="Farag I.F."/>
            <person name="Doudna J."/>
            <person name="Cate J.H.D."/>
            <person name="Banfield J.F."/>
        </authorList>
    </citation>
    <scope>NUCLEOTIDE SEQUENCE</scope>
    <source>
        <strain evidence="7">NC_groundwater_1586_Pr3_B-0.1um_66_15</strain>
    </source>
</reference>
<evidence type="ECO:0000256" key="2">
    <source>
        <dbReference type="ARBA" id="ARBA00022692"/>
    </source>
</evidence>
<evidence type="ECO:0000256" key="3">
    <source>
        <dbReference type="ARBA" id="ARBA00022989"/>
    </source>
</evidence>
<name>A0A933NY51_9HYPH</name>
<accession>A0A933NY51</accession>
<comment type="subcellular location">
    <subcellularLocation>
        <location evidence="1 5">Cell membrane</location>
        <topology evidence="1 5">Multi-pass membrane protein</topology>
    </subcellularLocation>
</comment>
<evidence type="ECO:0000313" key="7">
    <source>
        <dbReference type="EMBL" id="MBI4921323.1"/>
    </source>
</evidence>
<keyword evidence="2 5" id="KW-0812">Transmembrane</keyword>
<feature type="transmembrane region" description="Helical" evidence="5">
    <location>
        <begin position="38"/>
        <end position="61"/>
    </location>
</feature>
<dbReference type="InterPro" id="IPR035906">
    <property type="entry name" value="MetI-like_sf"/>
</dbReference>
<sequence length="378" mass="41581">MSVIDVPAATTKSRRKIRRPDLASQWQLMWWKFKRHRLALFGIVVLGLFLVMALFAEAIGIGPPGQRDTAYVAGPPMLPQLIDAEGKFHLRPFVYGVKPVRDKVSLRMTYQVDTAQIWELGLFVKGAPYRLFGVVPGDIHLFGTDKGFIHLFGTDFTGLDIYTRSVHATRASLGVAVVGVLVSFILGAAIGGAAGYFGGLLDDLVMRIIEFIRSIPTLPLWLALAALLPRDWSPLATYLAITVILSLLGWTWLARTVRSKLLATRQEDFVLAARLSGCSDTRIITRHLLPSFLSYLIVDTSVAFPEILLAETSLSFLGLGLREPVESWGVLLFAAQSIRSIDQAPWLMIPGAFVIVAVLAFNFVGDGLRDAADPYSRS</sequence>
<gene>
    <name evidence="7" type="ORF">HY834_06200</name>
</gene>
<keyword evidence="3 5" id="KW-1133">Transmembrane helix</keyword>
<dbReference type="SUPFAM" id="SSF161098">
    <property type="entry name" value="MetI-like"/>
    <property type="match status" value="1"/>
</dbReference>